<reference evidence="2" key="1">
    <citation type="submission" date="2018-11" db="EMBL/GenBank/DDBJ databases">
        <authorList>
            <person name="Grassa J C."/>
        </authorList>
    </citation>
    <scope>NUCLEOTIDE SEQUENCE [LARGE SCALE GENOMIC DNA]</scope>
</reference>
<dbReference type="Proteomes" id="UP000596661">
    <property type="component" value="Chromosome 3"/>
</dbReference>
<protein>
    <recommendedName>
        <fullName evidence="1">RNase H type-1 domain-containing protein</fullName>
    </recommendedName>
</protein>
<dbReference type="InterPro" id="IPR036397">
    <property type="entry name" value="RNaseH_sf"/>
</dbReference>
<name>A0A803P928_CANSA</name>
<dbReference type="InterPro" id="IPR002156">
    <property type="entry name" value="RNaseH_domain"/>
</dbReference>
<sequence>MDESSFRTAETQYRCCDEYNRTKAGLGAILHNSDGETLAAFSLPFQRCYKLEISEALAIFYSLQRLIDLQYLVHYIETDSLLVVKGLQSSNVLVSEFHCILSDIRNLVSNFSRVQISHVVRSANTHAHKLVKYALSVDTNCV</sequence>
<accession>A0A803P928</accession>
<dbReference type="InterPro" id="IPR053151">
    <property type="entry name" value="RNase_H-like"/>
</dbReference>
<proteinExistence type="predicted"/>
<organism evidence="2 3">
    <name type="scientific">Cannabis sativa</name>
    <name type="common">Hemp</name>
    <name type="synonym">Marijuana</name>
    <dbReference type="NCBI Taxonomy" id="3483"/>
    <lineage>
        <taxon>Eukaryota</taxon>
        <taxon>Viridiplantae</taxon>
        <taxon>Streptophyta</taxon>
        <taxon>Embryophyta</taxon>
        <taxon>Tracheophyta</taxon>
        <taxon>Spermatophyta</taxon>
        <taxon>Magnoliopsida</taxon>
        <taxon>eudicotyledons</taxon>
        <taxon>Gunneridae</taxon>
        <taxon>Pentapetalae</taxon>
        <taxon>rosids</taxon>
        <taxon>fabids</taxon>
        <taxon>Rosales</taxon>
        <taxon>Cannabaceae</taxon>
        <taxon>Cannabis</taxon>
    </lineage>
</organism>
<evidence type="ECO:0000313" key="2">
    <source>
        <dbReference type="EnsemblPlants" id="cds.evm.model.03.440"/>
    </source>
</evidence>
<dbReference type="InterPro" id="IPR044730">
    <property type="entry name" value="RNase_H-like_dom_plant"/>
</dbReference>
<reference evidence="2" key="2">
    <citation type="submission" date="2021-03" db="UniProtKB">
        <authorList>
            <consortium name="EnsemblPlants"/>
        </authorList>
    </citation>
    <scope>IDENTIFICATION</scope>
</reference>
<dbReference type="Gene3D" id="3.30.420.10">
    <property type="entry name" value="Ribonuclease H-like superfamily/Ribonuclease H"/>
    <property type="match status" value="1"/>
</dbReference>
<dbReference type="Gramene" id="evm.model.03.440">
    <property type="protein sequence ID" value="cds.evm.model.03.440"/>
    <property type="gene ID" value="evm.TU.03.440"/>
</dbReference>
<dbReference type="Pfam" id="PF13456">
    <property type="entry name" value="RVT_3"/>
    <property type="match status" value="1"/>
</dbReference>
<evidence type="ECO:0000259" key="1">
    <source>
        <dbReference type="Pfam" id="PF13456"/>
    </source>
</evidence>
<dbReference type="EMBL" id="UZAU01000253">
    <property type="status" value="NOT_ANNOTATED_CDS"/>
    <property type="molecule type" value="Genomic_DNA"/>
</dbReference>
<dbReference type="EnsemblPlants" id="evm.model.03.440">
    <property type="protein sequence ID" value="cds.evm.model.03.440"/>
    <property type="gene ID" value="evm.TU.03.440"/>
</dbReference>
<feature type="domain" description="RNase H type-1" evidence="1">
    <location>
        <begin position="19"/>
        <end position="134"/>
    </location>
</feature>
<dbReference type="SUPFAM" id="SSF53098">
    <property type="entry name" value="Ribonuclease H-like"/>
    <property type="match status" value="1"/>
</dbReference>
<dbReference type="CDD" id="cd06222">
    <property type="entry name" value="RNase_H_like"/>
    <property type="match status" value="1"/>
</dbReference>
<dbReference type="InterPro" id="IPR012337">
    <property type="entry name" value="RNaseH-like_sf"/>
</dbReference>
<keyword evidence="3" id="KW-1185">Reference proteome</keyword>
<evidence type="ECO:0000313" key="3">
    <source>
        <dbReference type="Proteomes" id="UP000596661"/>
    </source>
</evidence>
<dbReference type="GO" id="GO:0004523">
    <property type="term" value="F:RNA-DNA hybrid ribonuclease activity"/>
    <property type="evidence" value="ECO:0007669"/>
    <property type="project" value="InterPro"/>
</dbReference>
<dbReference type="PANTHER" id="PTHR47723:SF19">
    <property type="entry name" value="POLYNUCLEOTIDYL TRANSFERASE, RIBONUCLEASE H-LIKE SUPERFAMILY PROTEIN"/>
    <property type="match status" value="1"/>
</dbReference>
<dbReference type="GO" id="GO:0003676">
    <property type="term" value="F:nucleic acid binding"/>
    <property type="evidence" value="ECO:0007669"/>
    <property type="project" value="InterPro"/>
</dbReference>
<dbReference type="AlphaFoldDB" id="A0A803P928"/>
<dbReference type="PANTHER" id="PTHR47723">
    <property type="entry name" value="OS05G0353850 PROTEIN"/>
    <property type="match status" value="1"/>
</dbReference>